<dbReference type="PROSITE" id="PS50850">
    <property type="entry name" value="MFS"/>
    <property type="match status" value="1"/>
</dbReference>
<feature type="transmembrane region" description="Helical" evidence="9">
    <location>
        <begin position="149"/>
        <end position="167"/>
    </location>
</feature>
<feature type="transmembrane region" description="Helical" evidence="9">
    <location>
        <begin position="234"/>
        <end position="254"/>
    </location>
</feature>
<dbReference type="AlphaFoldDB" id="A0A1H3N0E0"/>
<keyword evidence="12" id="KW-1185">Reference proteome</keyword>
<name>A0A1H3N0E0_9ACTN</name>
<feature type="transmembrane region" description="Helical" evidence="9">
    <location>
        <begin position="275"/>
        <end position="297"/>
    </location>
</feature>
<gene>
    <name evidence="11" type="ORF">SAMN05421684_1729</name>
</gene>
<dbReference type="PRINTS" id="PR01036">
    <property type="entry name" value="TCRTETB"/>
</dbReference>
<evidence type="ECO:0000313" key="11">
    <source>
        <dbReference type="EMBL" id="SDY82190.1"/>
    </source>
</evidence>
<organism evidence="11 12">
    <name type="scientific">Asanoa ishikariensis</name>
    <dbReference type="NCBI Taxonomy" id="137265"/>
    <lineage>
        <taxon>Bacteria</taxon>
        <taxon>Bacillati</taxon>
        <taxon>Actinomycetota</taxon>
        <taxon>Actinomycetes</taxon>
        <taxon>Micromonosporales</taxon>
        <taxon>Micromonosporaceae</taxon>
        <taxon>Asanoa</taxon>
    </lineage>
</organism>
<keyword evidence="4" id="KW-1003">Cell membrane</keyword>
<evidence type="ECO:0000256" key="1">
    <source>
        <dbReference type="ARBA" id="ARBA00004651"/>
    </source>
</evidence>
<dbReference type="InterPro" id="IPR036259">
    <property type="entry name" value="MFS_trans_sf"/>
</dbReference>
<dbReference type="Pfam" id="PF07690">
    <property type="entry name" value="MFS_1"/>
    <property type="match status" value="1"/>
</dbReference>
<evidence type="ECO:0000256" key="6">
    <source>
        <dbReference type="ARBA" id="ARBA00022989"/>
    </source>
</evidence>
<feature type="transmembrane region" description="Helical" evidence="9">
    <location>
        <begin position="371"/>
        <end position="391"/>
    </location>
</feature>
<evidence type="ECO:0000259" key="10">
    <source>
        <dbReference type="PROSITE" id="PS50850"/>
    </source>
</evidence>
<dbReference type="PANTHER" id="PTHR23501">
    <property type="entry name" value="MAJOR FACILITATOR SUPERFAMILY"/>
    <property type="match status" value="1"/>
</dbReference>
<keyword evidence="3" id="KW-0813">Transport</keyword>
<feature type="transmembrane region" description="Helical" evidence="9">
    <location>
        <begin position="173"/>
        <end position="194"/>
    </location>
</feature>
<accession>A0A1H3N0E0</accession>
<dbReference type="GO" id="GO:0022857">
    <property type="term" value="F:transmembrane transporter activity"/>
    <property type="evidence" value="ECO:0007669"/>
    <property type="project" value="InterPro"/>
</dbReference>
<dbReference type="InterPro" id="IPR004638">
    <property type="entry name" value="EmrB-like"/>
</dbReference>
<keyword evidence="5 9" id="KW-0812">Transmembrane</keyword>
<dbReference type="SUPFAM" id="SSF103473">
    <property type="entry name" value="MFS general substrate transporter"/>
    <property type="match status" value="1"/>
</dbReference>
<dbReference type="Proteomes" id="UP000199632">
    <property type="component" value="Unassembled WGS sequence"/>
</dbReference>
<feature type="transmembrane region" description="Helical" evidence="9">
    <location>
        <begin position="87"/>
        <end position="110"/>
    </location>
</feature>
<dbReference type="CDD" id="cd17502">
    <property type="entry name" value="MFS_Azr1_MDR_like"/>
    <property type="match status" value="1"/>
</dbReference>
<dbReference type="EMBL" id="FNQB01000001">
    <property type="protein sequence ID" value="SDY82190.1"/>
    <property type="molecule type" value="Genomic_DNA"/>
</dbReference>
<dbReference type="NCBIfam" id="TIGR00711">
    <property type="entry name" value="efflux_EmrB"/>
    <property type="match status" value="1"/>
</dbReference>
<evidence type="ECO:0000256" key="9">
    <source>
        <dbReference type="SAM" id="Phobius"/>
    </source>
</evidence>
<dbReference type="InterPro" id="IPR020846">
    <property type="entry name" value="MFS_dom"/>
</dbReference>
<dbReference type="Gene3D" id="1.20.1250.20">
    <property type="entry name" value="MFS general substrate transporter like domains"/>
    <property type="match status" value="1"/>
</dbReference>
<evidence type="ECO:0000256" key="2">
    <source>
        <dbReference type="ARBA" id="ARBA00007520"/>
    </source>
</evidence>
<reference evidence="12" key="1">
    <citation type="submission" date="2016-10" db="EMBL/GenBank/DDBJ databases">
        <authorList>
            <person name="Varghese N."/>
            <person name="Submissions S."/>
        </authorList>
    </citation>
    <scope>NUCLEOTIDE SEQUENCE [LARGE SCALE GENOMIC DNA]</scope>
    <source>
        <strain evidence="12">DSM 44718</strain>
    </source>
</reference>
<keyword evidence="6 9" id="KW-1133">Transmembrane helix</keyword>
<feature type="transmembrane region" description="Helical" evidence="9">
    <location>
        <begin position="403"/>
        <end position="427"/>
    </location>
</feature>
<sequence length="690" mass="72628">MEKSPDDDVRRPELSRRQINVIYGTVALGLLLAAMDQTVVATALPTIVGDLGGANHLSWVVTAYLLTQTIAAALAGKFGDQFGRKRIFQVSALIFIVGSLLCGASQSLIWLVSSRAVQGIGAGGLLVTATALIGDVIPLRDRGRYQGGLGAIFGLATVVGPLIGGLFTDSSLGWRWVFYINVPLAVVVILVAARTIPAITNRGRPVIDYLGIVLIGSGAAGLTLATSWGGTEYAWSSPVIIVLFAVSAALLVAFGFAERRAREPVLPIRLFQSRVFVVSSALSFFVGFTLLGAFTFLPTYLQWVQGVSATVSGVRTLPLVFGLLVTAVLAGTTVSRTGRYKMFPIAGGLVMALGLFLMSRMGSGTSVLLTSVYMFVFGVGIGLSMQILIIIVQNTVAYRDLGVATSGVTFLRTLGSSFGAAVFGTIFANQLNHHLTDALRQTGFIPPHVLGVPTAVHSLPPAQSGPIIEAYAQSVHSLFLYAVPVPLIAFAIALFLKEVPLRDMARAAAPDLGEGFGMPEAQSSNAELEQAISRVFRSEGPAAAPSVLAASGTKLGAADAWCLAQIHLRTQYAGPIDLAGIGRAYQLPGAVLRPAFAAAAWRGLVAIDDDECLSLTGPGEEAYTKLAEAWKTWLLTKLPERDGQRPTRADLDTALSHIATRLADTEATHPDQAAVGPSPERGPRAGARMG</sequence>
<evidence type="ECO:0000256" key="3">
    <source>
        <dbReference type="ARBA" id="ARBA00022448"/>
    </source>
</evidence>
<dbReference type="Gene3D" id="1.20.1720.10">
    <property type="entry name" value="Multidrug resistance protein D"/>
    <property type="match status" value="1"/>
</dbReference>
<evidence type="ECO:0000256" key="8">
    <source>
        <dbReference type="SAM" id="MobiDB-lite"/>
    </source>
</evidence>
<dbReference type="STRING" id="137265.SAMN05421684_1729"/>
<proteinExistence type="inferred from homology"/>
<feature type="domain" description="Major facilitator superfamily (MFS) profile" evidence="10">
    <location>
        <begin position="22"/>
        <end position="501"/>
    </location>
</feature>
<feature type="transmembrane region" description="Helical" evidence="9">
    <location>
        <begin position="342"/>
        <end position="359"/>
    </location>
</feature>
<feature type="transmembrane region" description="Helical" evidence="9">
    <location>
        <begin position="21"/>
        <end position="44"/>
    </location>
</feature>
<evidence type="ECO:0000256" key="7">
    <source>
        <dbReference type="ARBA" id="ARBA00023136"/>
    </source>
</evidence>
<dbReference type="FunFam" id="1.20.1720.10:FF:000004">
    <property type="entry name" value="EmrB/QacA family drug resistance transporter"/>
    <property type="match status" value="1"/>
</dbReference>
<feature type="transmembrane region" description="Helical" evidence="9">
    <location>
        <begin position="116"/>
        <end position="137"/>
    </location>
</feature>
<evidence type="ECO:0000256" key="4">
    <source>
        <dbReference type="ARBA" id="ARBA00022475"/>
    </source>
</evidence>
<comment type="subcellular location">
    <subcellularLocation>
        <location evidence="1">Cell membrane</location>
        <topology evidence="1">Multi-pass membrane protein</topology>
    </subcellularLocation>
</comment>
<dbReference type="PANTHER" id="PTHR23501:SF197">
    <property type="entry name" value="COMD"/>
    <property type="match status" value="1"/>
</dbReference>
<feature type="transmembrane region" description="Helical" evidence="9">
    <location>
        <begin position="206"/>
        <end position="228"/>
    </location>
</feature>
<feature type="transmembrane region" description="Helical" evidence="9">
    <location>
        <begin position="478"/>
        <end position="496"/>
    </location>
</feature>
<evidence type="ECO:0000256" key="5">
    <source>
        <dbReference type="ARBA" id="ARBA00022692"/>
    </source>
</evidence>
<feature type="transmembrane region" description="Helical" evidence="9">
    <location>
        <begin position="56"/>
        <end position="75"/>
    </location>
</feature>
<dbReference type="InterPro" id="IPR011701">
    <property type="entry name" value="MFS"/>
</dbReference>
<dbReference type="GO" id="GO:0005886">
    <property type="term" value="C:plasma membrane"/>
    <property type="evidence" value="ECO:0007669"/>
    <property type="project" value="UniProtKB-SubCell"/>
</dbReference>
<evidence type="ECO:0000313" key="12">
    <source>
        <dbReference type="Proteomes" id="UP000199632"/>
    </source>
</evidence>
<comment type="similarity">
    <text evidence="2">Belongs to the major facilitator superfamily. TCR/Tet family.</text>
</comment>
<feature type="transmembrane region" description="Helical" evidence="9">
    <location>
        <begin position="317"/>
        <end position="335"/>
    </location>
</feature>
<keyword evidence="7 9" id="KW-0472">Membrane</keyword>
<dbReference type="RefSeq" id="WP_090789060.1">
    <property type="nucleotide sequence ID" value="NZ_BOND01000028.1"/>
</dbReference>
<feature type="region of interest" description="Disordered" evidence="8">
    <location>
        <begin position="662"/>
        <end position="690"/>
    </location>
</feature>
<protein>
    <submittedName>
        <fullName evidence="11">Drug resistance transporter, EmrB/QacA subfamily</fullName>
    </submittedName>
</protein>
<dbReference type="OrthoDB" id="9807274at2"/>